<dbReference type="InterPro" id="IPR013783">
    <property type="entry name" value="Ig-like_fold"/>
</dbReference>
<dbReference type="RefSeq" id="WP_204204418.1">
    <property type="nucleotide sequence ID" value="NZ_JAFELM010000039.1"/>
</dbReference>
<dbReference type="InterPro" id="IPR036116">
    <property type="entry name" value="FN3_sf"/>
</dbReference>
<proteinExistence type="predicted"/>
<dbReference type="InterPro" id="IPR003961">
    <property type="entry name" value="FN3_dom"/>
</dbReference>
<name>A0ABS2DKP4_9BACI</name>
<reference evidence="3 4" key="1">
    <citation type="submission" date="2021-02" db="EMBL/GenBank/DDBJ databases">
        <title>Bacillus sp. RD4P76, an endophyte from a halophyte.</title>
        <authorList>
            <person name="Sun J.-Q."/>
        </authorList>
    </citation>
    <scope>NUCLEOTIDE SEQUENCE [LARGE SCALE GENOMIC DNA]</scope>
    <source>
        <strain evidence="3 4">RD4P76</strain>
    </source>
</reference>
<sequence>MKIKFSNFFPSFLHKKARSLLGRGEGGILIRYTRMRRFRRKGKKLLILFRVLAIWYVSILTLSYATSDTGAYFNDIERIKNHLHVSWDPGAPPDNDEWDKSSLSFDSSVVEVNGCEVMTTIFNSGETMSFSTWKYYLYKVDNNGIQIGEPVATGNVPNISEKSWGVIKENVTENGLYKFFVRRPLGHEAKNNPDENGYTYIKSDHKISVTSCANTEPITPTPSVEVSEVTGLTESHTHDSITLSWTLPTGDNFSHINIYKNNAAAPIAKDVKATTFTDVNLTSDTEYTYILKSVGKDGRESEGVQIKVKTTKLEEDKTPPGDVEDLALDTKGNSAKGTISWKNPTDPDFSNVKVYLVNSDSSVVQLIEGTTDLTSYSLDEYKGKISTFKVTTIDRSGNESPGKTILVDLLK</sequence>
<keyword evidence="1" id="KW-1133">Transmembrane helix</keyword>
<accession>A0ABS2DKP4</accession>
<gene>
    <name evidence="3" type="primary">tapA</name>
    <name evidence="3" type="ORF">JR050_15435</name>
</gene>
<dbReference type="PROSITE" id="PS50853">
    <property type="entry name" value="FN3"/>
    <property type="match status" value="1"/>
</dbReference>
<evidence type="ECO:0000313" key="3">
    <source>
        <dbReference type="EMBL" id="MBM6619060.1"/>
    </source>
</evidence>
<evidence type="ECO:0000256" key="1">
    <source>
        <dbReference type="SAM" id="Phobius"/>
    </source>
</evidence>
<feature type="transmembrane region" description="Helical" evidence="1">
    <location>
        <begin position="45"/>
        <end position="65"/>
    </location>
</feature>
<dbReference type="InterPro" id="IPR023848">
    <property type="entry name" value="TasA"/>
</dbReference>
<dbReference type="Gene3D" id="2.60.40.10">
    <property type="entry name" value="Immunoglobulins"/>
    <property type="match status" value="2"/>
</dbReference>
<feature type="domain" description="Fibronectin type-III" evidence="2">
    <location>
        <begin position="225"/>
        <end position="314"/>
    </location>
</feature>
<evidence type="ECO:0000259" key="2">
    <source>
        <dbReference type="PROSITE" id="PS50853"/>
    </source>
</evidence>
<keyword evidence="1" id="KW-0812">Transmembrane</keyword>
<dbReference type="CDD" id="cd00063">
    <property type="entry name" value="FN3"/>
    <property type="match status" value="1"/>
</dbReference>
<protein>
    <submittedName>
        <fullName evidence="3">Amyloid fiber anchoring/assembly protein TapA</fullName>
    </submittedName>
</protein>
<dbReference type="SMART" id="SM00060">
    <property type="entry name" value="FN3"/>
    <property type="match status" value="2"/>
</dbReference>
<evidence type="ECO:0000313" key="4">
    <source>
        <dbReference type="Proteomes" id="UP001518925"/>
    </source>
</evidence>
<organism evidence="3 4">
    <name type="scientific">Bacillus suaedaesalsae</name>
    <dbReference type="NCBI Taxonomy" id="2810349"/>
    <lineage>
        <taxon>Bacteria</taxon>
        <taxon>Bacillati</taxon>
        <taxon>Bacillota</taxon>
        <taxon>Bacilli</taxon>
        <taxon>Bacillales</taxon>
        <taxon>Bacillaceae</taxon>
        <taxon>Bacillus</taxon>
    </lineage>
</organism>
<dbReference type="SUPFAM" id="SSF49265">
    <property type="entry name" value="Fibronectin type III"/>
    <property type="match status" value="1"/>
</dbReference>
<comment type="caution">
    <text evidence="3">The sequence shown here is derived from an EMBL/GenBank/DDBJ whole genome shotgun (WGS) entry which is preliminary data.</text>
</comment>
<dbReference type="EMBL" id="JAFELM010000039">
    <property type="protein sequence ID" value="MBM6619060.1"/>
    <property type="molecule type" value="Genomic_DNA"/>
</dbReference>
<keyword evidence="4" id="KW-1185">Reference proteome</keyword>
<keyword evidence="1" id="KW-0472">Membrane</keyword>
<dbReference type="NCBIfam" id="TIGR04087">
    <property type="entry name" value="YqxM_for_SipW"/>
    <property type="match status" value="1"/>
</dbReference>
<dbReference type="Proteomes" id="UP001518925">
    <property type="component" value="Unassembled WGS sequence"/>
</dbReference>